<comment type="caution">
    <text evidence="5">The sequence shown here is derived from an EMBL/GenBank/DDBJ whole genome shotgun (WGS) entry which is preliminary data.</text>
</comment>
<evidence type="ECO:0000313" key="6">
    <source>
        <dbReference type="Proteomes" id="UP000730618"/>
    </source>
</evidence>
<proteinExistence type="predicted"/>
<dbReference type="PANTHER" id="PTHR43280">
    <property type="entry name" value="ARAC-FAMILY TRANSCRIPTIONAL REGULATOR"/>
    <property type="match status" value="1"/>
</dbReference>
<dbReference type="Pfam" id="PF02311">
    <property type="entry name" value="AraC_binding"/>
    <property type="match status" value="1"/>
</dbReference>
<name>A0ABN7TFC1_9BACL</name>
<dbReference type="PROSITE" id="PS01124">
    <property type="entry name" value="HTH_ARAC_FAMILY_2"/>
    <property type="match status" value="1"/>
</dbReference>
<accession>A0ABN7TFC1</accession>
<dbReference type="Proteomes" id="UP000730618">
    <property type="component" value="Unassembled WGS sequence"/>
</dbReference>
<dbReference type="InterPro" id="IPR018062">
    <property type="entry name" value="HTH_AraC-typ_CS"/>
</dbReference>
<evidence type="ECO:0000256" key="2">
    <source>
        <dbReference type="ARBA" id="ARBA00023125"/>
    </source>
</evidence>
<reference evidence="5 6" key="1">
    <citation type="submission" date="2021-06" db="EMBL/GenBank/DDBJ databases">
        <authorList>
            <person name="Criscuolo A."/>
        </authorList>
    </citation>
    <scope>NUCLEOTIDE SEQUENCE [LARGE SCALE GENOMIC DNA]</scope>
    <source>
        <strain evidence="6">CIP 111802</strain>
    </source>
</reference>
<feature type="domain" description="HTH araC/xylS-type" evidence="4">
    <location>
        <begin position="191"/>
        <end position="289"/>
    </location>
</feature>
<keyword evidence="3" id="KW-0804">Transcription</keyword>
<dbReference type="InterPro" id="IPR018060">
    <property type="entry name" value="HTH_AraC"/>
</dbReference>
<dbReference type="Pfam" id="PF12833">
    <property type="entry name" value="HTH_18"/>
    <property type="match status" value="1"/>
</dbReference>
<dbReference type="EMBL" id="CAJVCE010000003">
    <property type="protein sequence ID" value="CAG7626072.1"/>
    <property type="molecule type" value="Genomic_DNA"/>
</dbReference>
<organism evidence="5 6">
    <name type="scientific">Paenibacillus allorhizosphaerae</name>
    <dbReference type="NCBI Taxonomy" id="2849866"/>
    <lineage>
        <taxon>Bacteria</taxon>
        <taxon>Bacillati</taxon>
        <taxon>Bacillota</taxon>
        <taxon>Bacilli</taxon>
        <taxon>Bacillales</taxon>
        <taxon>Paenibacillaceae</taxon>
        <taxon>Paenibacillus</taxon>
    </lineage>
</organism>
<gene>
    <name evidence="5" type="primary">rhaR_17</name>
    <name evidence="5" type="ORF">PAECIP111802_01213</name>
</gene>
<keyword evidence="1" id="KW-0805">Transcription regulation</keyword>
<dbReference type="PANTHER" id="PTHR43280:SF28">
    <property type="entry name" value="HTH-TYPE TRANSCRIPTIONAL ACTIVATOR RHAS"/>
    <property type="match status" value="1"/>
</dbReference>
<keyword evidence="6" id="KW-1185">Reference proteome</keyword>
<evidence type="ECO:0000256" key="1">
    <source>
        <dbReference type="ARBA" id="ARBA00023015"/>
    </source>
</evidence>
<dbReference type="SMART" id="SM00342">
    <property type="entry name" value="HTH_ARAC"/>
    <property type="match status" value="1"/>
</dbReference>
<sequence>MHEGMRRLPFSDDLLQNRQFRYKYRHLTKEAFKDTYHYHRGIEILFVHQGNGQLVLNNRMYPLNSGCIIFIQPFQLHRVHFEVSDECPYERSVLIFEPLSFVPYLKLFSRIHRFFEHMWKDDLNNQVFRMNHDKDFIIAILERLYKEFPGRAGNDNVEDAAPLLIHILDYLHSLNEDSYSLGMPRKESHVEKVLQWVEEHYPEPFNLDVLAEELHLSKHHISHLFRKKTGSSITDYLIARRIRQACWLLETETISLEQIGSLVGIPNYSYFCRIFKKNTGLTPNQYRNNRHFQ</sequence>
<dbReference type="InterPro" id="IPR003313">
    <property type="entry name" value="AraC-bd"/>
</dbReference>
<keyword evidence="2" id="KW-0238">DNA-binding</keyword>
<evidence type="ECO:0000256" key="3">
    <source>
        <dbReference type="ARBA" id="ARBA00023163"/>
    </source>
</evidence>
<dbReference type="RefSeq" id="WP_218097573.1">
    <property type="nucleotide sequence ID" value="NZ_CAJVCE010000003.1"/>
</dbReference>
<evidence type="ECO:0000259" key="4">
    <source>
        <dbReference type="PROSITE" id="PS01124"/>
    </source>
</evidence>
<dbReference type="PROSITE" id="PS00041">
    <property type="entry name" value="HTH_ARAC_FAMILY_1"/>
    <property type="match status" value="1"/>
</dbReference>
<evidence type="ECO:0000313" key="5">
    <source>
        <dbReference type="EMBL" id="CAG7626072.1"/>
    </source>
</evidence>
<protein>
    <submittedName>
        <fullName evidence="5">HTH-type transcriptional activator RhaR</fullName>
    </submittedName>
</protein>